<dbReference type="EMBL" id="SMKI01000042">
    <property type="protein sequence ID" value="TDC77970.1"/>
    <property type="molecule type" value="Genomic_DNA"/>
</dbReference>
<gene>
    <name evidence="2" type="ORF">E1283_06040</name>
</gene>
<dbReference type="InterPro" id="IPR015168">
    <property type="entry name" value="SsuA/THI5"/>
</dbReference>
<keyword evidence="3" id="KW-1185">Reference proteome</keyword>
<protein>
    <recommendedName>
        <fullName evidence="1">SsuA/THI5-like domain-containing protein</fullName>
    </recommendedName>
</protein>
<evidence type="ECO:0000259" key="1">
    <source>
        <dbReference type="Pfam" id="PF09084"/>
    </source>
</evidence>
<sequence length="409" mass="42635">MTTFVCTAPRFFSAECSLHRGNGLPGALTVGIATSPAAPAGARFAIEEFRWPVFLAVSAATYVAHTRAESEGEKTMMFRASGPAALSVVLVATLFGATGCGVAAGGDSGTDGTNVVRVGETDGMPAAFLRFGQEQGIFADHGIQLEIDASAGGAAAIPALVGGNLDVAGSNVVSGMLAGHQGLPVRIIAPGTFATDDPQRDFSAVLVSEDSGIEGPEDLAGASIAVNTLQNIGDISIVAALEEQGVDTSDIQFTEIGFPQMLPALHSGRVDAAWVIEPFLSIGAQQGLRPVLRPYTEAREGLQVGCFLATEEFLRENGEKAEAFRAAIADVAAFITEHPEEFRAALPELEEMAPALAESMVLPAYHDRVDPESLRFVADRMLTSGFTDEEIDVDSLIATPDATPGRGDE</sequence>
<dbReference type="AlphaFoldDB" id="A0A4R4TJT5"/>
<proteinExistence type="predicted"/>
<dbReference type="Proteomes" id="UP000295345">
    <property type="component" value="Unassembled WGS sequence"/>
</dbReference>
<dbReference type="SUPFAM" id="SSF53850">
    <property type="entry name" value="Periplasmic binding protein-like II"/>
    <property type="match status" value="1"/>
</dbReference>
<evidence type="ECO:0000313" key="2">
    <source>
        <dbReference type="EMBL" id="TDC77970.1"/>
    </source>
</evidence>
<accession>A0A4R4TJT5</accession>
<dbReference type="OrthoDB" id="8877897at2"/>
<dbReference type="PANTHER" id="PTHR30024">
    <property type="entry name" value="ALIPHATIC SULFONATES-BINDING PROTEIN-RELATED"/>
    <property type="match status" value="1"/>
</dbReference>
<feature type="domain" description="SsuA/THI5-like" evidence="1">
    <location>
        <begin position="131"/>
        <end position="341"/>
    </location>
</feature>
<evidence type="ECO:0000313" key="3">
    <source>
        <dbReference type="Proteomes" id="UP000295345"/>
    </source>
</evidence>
<organism evidence="2 3">
    <name type="scientific">Streptomyces hainanensis</name>
    <dbReference type="NCBI Taxonomy" id="402648"/>
    <lineage>
        <taxon>Bacteria</taxon>
        <taxon>Bacillati</taxon>
        <taxon>Actinomycetota</taxon>
        <taxon>Actinomycetes</taxon>
        <taxon>Kitasatosporales</taxon>
        <taxon>Streptomycetaceae</taxon>
        <taxon>Streptomyces</taxon>
    </lineage>
</organism>
<dbReference type="Gene3D" id="3.40.190.10">
    <property type="entry name" value="Periplasmic binding protein-like II"/>
    <property type="match status" value="2"/>
</dbReference>
<reference evidence="2 3" key="1">
    <citation type="submission" date="2019-03" db="EMBL/GenBank/DDBJ databases">
        <title>Draft genome sequences of novel Actinobacteria.</title>
        <authorList>
            <person name="Sahin N."/>
            <person name="Ay H."/>
            <person name="Saygin H."/>
        </authorList>
    </citation>
    <scope>NUCLEOTIDE SEQUENCE [LARGE SCALE GENOMIC DNA]</scope>
    <source>
        <strain evidence="2 3">DSM 41900</strain>
    </source>
</reference>
<comment type="caution">
    <text evidence="2">The sequence shown here is derived from an EMBL/GenBank/DDBJ whole genome shotgun (WGS) entry which is preliminary data.</text>
</comment>
<dbReference type="Pfam" id="PF09084">
    <property type="entry name" value="NMT1"/>
    <property type="match status" value="1"/>
</dbReference>
<name>A0A4R4TJT5_9ACTN</name>